<gene>
    <name evidence="2" type="ORF">H010_14696</name>
</gene>
<feature type="signal peptide" evidence="1">
    <location>
        <begin position="1"/>
        <end position="19"/>
    </location>
</feature>
<accession>A0A9X4P545</accession>
<evidence type="ECO:0000313" key="3">
    <source>
        <dbReference type="Proteomes" id="UP001152876"/>
    </source>
</evidence>
<dbReference type="EMBL" id="AOGK01000012">
    <property type="protein sequence ID" value="MDG5976513.1"/>
    <property type="molecule type" value="Genomic_DNA"/>
</dbReference>
<proteinExistence type="predicted"/>
<dbReference type="AlphaFoldDB" id="A0A9X4P545"/>
<reference evidence="2" key="1">
    <citation type="submission" date="2013-01" db="EMBL/GenBank/DDBJ databases">
        <title>Genome draft of Hydrogenophaga taeniospiralis 2K1.</title>
        <authorList>
            <person name="Gomila M."/>
            <person name="Lalucat J."/>
        </authorList>
    </citation>
    <scope>NUCLEOTIDE SEQUENCE</scope>
    <source>
        <strain evidence="2">CCUG 15921</strain>
    </source>
</reference>
<evidence type="ECO:0000313" key="2">
    <source>
        <dbReference type="EMBL" id="MDG5976513.1"/>
    </source>
</evidence>
<dbReference type="RefSeq" id="WP_157571915.1">
    <property type="nucleotide sequence ID" value="NZ_AOGK01000012.1"/>
</dbReference>
<dbReference type="Proteomes" id="UP001152876">
    <property type="component" value="Unassembled WGS sequence"/>
</dbReference>
<comment type="caution">
    <text evidence="2">The sequence shown here is derived from an EMBL/GenBank/DDBJ whole genome shotgun (WGS) entry which is preliminary data.</text>
</comment>
<keyword evidence="1" id="KW-0732">Signal</keyword>
<keyword evidence="3" id="KW-1185">Reference proteome</keyword>
<feature type="chain" id="PRO_5040926470" description="DUF4148 domain-containing protein" evidence="1">
    <location>
        <begin position="20"/>
        <end position="96"/>
    </location>
</feature>
<protein>
    <recommendedName>
        <fullName evidence="4">DUF4148 domain-containing protein</fullName>
    </recommendedName>
</protein>
<sequence>MKTYLSSLTLLSLLGSAFAQTSDGRGDALMSAAVVVVPAETGEEPDARNHARLRDSLRLLQDEQADASGKPYRLTLEERHLLREQLRSQTNNLHKK</sequence>
<name>A0A9X4P545_9BURK</name>
<organism evidence="2 3">
    <name type="scientific">Hydrogenophaga taeniospiralis CCUG 15921</name>
    <dbReference type="NCBI Taxonomy" id="1281780"/>
    <lineage>
        <taxon>Bacteria</taxon>
        <taxon>Pseudomonadati</taxon>
        <taxon>Pseudomonadota</taxon>
        <taxon>Betaproteobacteria</taxon>
        <taxon>Burkholderiales</taxon>
        <taxon>Comamonadaceae</taxon>
        <taxon>Hydrogenophaga</taxon>
    </lineage>
</organism>
<evidence type="ECO:0008006" key="4">
    <source>
        <dbReference type="Google" id="ProtNLM"/>
    </source>
</evidence>
<evidence type="ECO:0000256" key="1">
    <source>
        <dbReference type="SAM" id="SignalP"/>
    </source>
</evidence>